<reference evidence="1 2" key="1">
    <citation type="submission" date="2019-05" db="EMBL/GenBank/DDBJ databases">
        <authorList>
            <consortium name="Science for Life Laboratories"/>
        </authorList>
    </citation>
    <scope>NUCLEOTIDE SEQUENCE [LARGE SCALE GENOMIC DNA]</scope>
    <source>
        <strain evidence="1">Soil9</strain>
    </source>
</reference>
<accession>A0A6P2D1U3</accession>
<sequence>MTEAEWLACVNPETMLDFLEGHCDLIESDDPAVWPVGRKLRLFAVGCCRHVGHLLTDPLSYHALEVTERYVDGFVTRDERVNAALAAGQATNELEGVDDGRYQAATAAYRTLDDIVGNFTDVVEAVDYAACVVARPASLAPDRNEGDYDSRRYNEAKRSEQSHQASLLRDIFNPFRPVTFLPEWRTSTVLALAAQMYESRDFSAMPILADALQDAGCTDEAILTHCRGPGPHVRGCFCVDAILGKS</sequence>
<dbReference type="KEGG" id="gms:SOIL9_43220"/>
<gene>
    <name evidence="1" type="ORF">SOIL9_43220</name>
</gene>
<proteinExistence type="predicted"/>
<organism evidence="1 2">
    <name type="scientific">Gemmata massiliana</name>
    <dbReference type="NCBI Taxonomy" id="1210884"/>
    <lineage>
        <taxon>Bacteria</taxon>
        <taxon>Pseudomonadati</taxon>
        <taxon>Planctomycetota</taxon>
        <taxon>Planctomycetia</taxon>
        <taxon>Gemmatales</taxon>
        <taxon>Gemmataceae</taxon>
        <taxon>Gemmata</taxon>
    </lineage>
</organism>
<dbReference type="Proteomes" id="UP000464178">
    <property type="component" value="Chromosome"/>
</dbReference>
<dbReference type="RefSeq" id="WP_232069638.1">
    <property type="nucleotide sequence ID" value="NZ_LR593886.1"/>
</dbReference>
<dbReference type="AlphaFoldDB" id="A0A6P2D1U3"/>
<protein>
    <recommendedName>
        <fullName evidence="3">SMI1/KNR4 family protein</fullName>
    </recommendedName>
</protein>
<dbReference type="EMBL" id="LR593886">
    <property type="protein sequence ID" value="VTR93392.1"/>
    <property type="molecule type" value="Genomic_DNA"/>
</dbReference>
<evidence type="ECO:0000313" key="1">
    <source>
        <dbReference type="EMBL" id="VTR93392.1"/>
    </source>
</evidence>
<keyword evidence="2" id="KW-1185">Reference proteome</keyword>
<evidence type="ECO:0008006" key="3">
    <source>
        <dbReference type="Google" id="ProtNLM"/>
    </source>
</evidence>
<evidence type="ECO:0000313" key="2">
    <source>
        <dbReference type="Proteomes" id="UP000464178"/>
    </source>
</evidence>
<name>A0A6P2D1U3_9BACT</name>